<dbReference type="RefSeq" id="WP_110271118.1">
    <property type="nucleotide sequence ID" value="NZ_CP029289.2"/>
</dbReference>
<dbReference type="GO" id="GO:0046872">
    <property type="term" value="F:metal ion binding"/>
    <property type="evidence" value="ECO:0007669"/>
    <property type="project" value="UniProtKB-UniRule"/>
</dbReference>
<name>A0A2U9IGQ7_9CREN</name>
<comment type="cofactor">
    <cofactor evidence="1 8">
        <name>Mg(2+)</name>
        <dbReference type="ChEBI" id="CHEBI:18420"/>
    </cofactor>
</comment>
<dbReference type="GO" id="GO:0051607">
    <property type="term" value="P:defense response to virus"/>
    <property type="evidence" value="ECO:0007669"/>
    <property type="project" value="UniProtKB-UniRule"/>
</dbReference>
<dbReference type="PANTHER" id="PTHR34405">
    <property type="entry name" value="CRISPR-ASSOCIATED ENDORIBONUCLEASE CAS2"/>
    <property type="match status" value="1"/>
</dbReference>
<evidence type="ECO:0000256" key="7">
    <source>
        <dbReference type="ARBA" id="ARBA00023118"/>
    </source>
</evidence>
<evidence type="ECO:0000256" key="8">
    <source>
        <dbReference type="HAMAP-Rule" id="MF_01471"/>
    </source>
</evidence>
<dbReference type="GO" id="GO:0043571">
    <property type="term" value="P:maintenance of CRISPR repeat elements"/>
    <property type="evidence" value="ECO:0007669"/>
    <property type="project" value="UniProtKB-UniRule"/>
</dbReference>
<dbReference type="OrthoDB" id="75992at2157"/>
<keyword evidence="7 8" id="KW-0051">Antiviral defense</keyword>
<dbReference type="EMBL" id="CP029289">
    <property type="protein sequence ID" value="AWR95237.1"/>
    <property type="molecule type" value="Genomic_DNA"/>
</dbReference>
<proteinExistence type="inferred from homology"/>
<dbReference type="GO" id="GO:0016787">
    <property type="term" value="F:hydrolase activity"/>
    <property type="evidence" value="ECO:0007669"/>
    <property type="project" value="UniProtKB-KW"/>
</dbReference>
<dbReference type="NCBIfam" id="TIGR01573">
    <property type="entry name" value="cas2"/>
    <property type="match status" value="1"/>
</dbReference>
<evidence type="ECO:0000256" key="1">
    <source>
        <dbReference type="ARBA" id="ARBA00001946"/>
    </source>
</evidence>
<dbReference type="Proteomes" id="UP000248044">
    <property type="component" value="Chromosome"/>
</dbReference>
<accession>A0A2U9IGQ7</accession>
<protein>
    <recommendedName>
        <fullName evidence="8">CRISPR-associated endoribonuclease Cas2</fullName>
        <ecNumber evidence="8">3.1.-.-</ecNumber>
    </recommendedName>
</protein>
<dbReference type="Pfam" id="PF09827">
    <property type="entry name" value="CRISPR_Cas2"/>
    <property type="match status" value="1"/>
</dbReference>
<keyword evidence="2 8" id="KW-0540">Nuclease</keyword>
<keyword evidence="3 8" id="KW-0479">Metal-binding</keyword>
<evidence type="ECO:0000256" key="4">
    <source>
        <dbReference type="ARBA" id="ARBA00022759"/>
    </source>
</evidence>
<sequence length="82" mass="9570">MVRVIVIYDITDDTQRTKLSNELFKIGLSRIQKSAFSGDIDSQRFKDLTRICQDFIKSSNDVIHVVTLGIRDWERRIVLRGE</sequence>
<keyword evidence="4 8" id="KW-0255">Endonuclease</keyword>
<dbReference type="Gene3D" id="3.30.70.240">
    <property type="match status" value="1"/>
</dbReference>
<dbReference type="GO" id="GO:0004521">
    <property type="term" value="F:RNA endonuclease activity"/>
    <property type="evidence" value="ECO:0007669"/>
    <property type="project" value="InterPro"/>
</dbReference>
<dbReference type="InterPro" id="IPR021127">
    <property type="entry name" value="CRISPR_associated_Cas2"/>
</dbReference>
<evidence type="ECO:0000256" key="2">
    <source>
        <dbReference type="ARBA" id="ARBA00022722"/>
    </source>
</evidence>
<dbReference type="HAMAP" id="MF_01471">
    <property type="entry name" value="Cas2"/>
    <property type="match status" value="1"/>
</dbReference>
<comment type="function">
    <text evidence="8">CRISPR (clustered regularly interspaced short palindromic repeat), is an adaptive immune system that provides protection against mobile genetic elements (viruses, transposable elements and conjugative plasmids). CRISPR clusters contain sequences complementary to antecedent mobile elements and target invading nucleic acids. CRISPR clusters are transcribed and processed into CRISPR RNA (crRNA). Functions as a ssRNA-specific endoribonuclease. Involved in the integration of spacer DNA into the CRISPR cassette.</text>
</comment>
<evidence type="ECO:0000256" key="6">
    <source>
        <dbReference type="ARBA" id="ARBA00022842"/>
    </source>
</evidence>
<comment type="subunit">
    <text evidence="8">Homodimer, forms a heterotetramer with a Cas1 homodimer.</text>
</comment>
<feature type="binding site" evidence="8">
    <location>
        <position position="9"/>
    </location>
    <ligand>
        <name>Mg(2+)</name>
        <dbReference type="ChEBI" id="CHEBI:18420"/>
        <note>catalytic</note>
    </ligand>
</feature>
<evidence type="ECO:0000313" key="10">
    <source>
        <dbReference type="Proteomes" id="UP000248044"/>
    </source>
</evidence>
<reference evidence="9 10" key="1">
    <citation type="submission" date="2018-05" db="EMBL/GenBank/DDBJ databases">
        <title>Complete Genome Sequences of Extremely Thermoacidophilic, Metal-Mobilizing Type-Strain Members of the Archaeal Family Sulfolobaceae: Acidianus brierleyi DSM-1651T, Acidianus sulfidivorans DSM-18786T, Metallosphaera hakonensis DSM-7519T, and Metallosphaera prunae DSM-10039T.</title>
        <authorList>
            <person name="Counts J.A."/>
            <person name="Kelly R.M."/>
        </authorList>
    </citation>
    <scope>NUCLEOTIDE SEQUENCE [LARGE SCALE GENOMIC DNA]</scope>
    <source>
        <strain evidence="9 10">DSM 1651</strain>
    </source>
</reference>
<dbReference type="InterPro" id="IPR019199">
    <property type="entry name" value="Virulence_VapD/CRISPR_Cas2"/>
</dbReference>
<evidence type="ECO:0000256" key="3">
    <source>
        <dbReference type="ARBA" id="ARBA00022723"/>
    </source>
</evidence>
<keyword evidence="6 8" id="KW-0460">Magnesium</keyword>
<dbReference type="CDD" id="cd09725">
    <property type="entry name" value="Cas2_I_II_III"/>
    <property type="match status" value="1"/>
</dbReference>
<evidence type="ECO:0000313" key="9">
    <source>
        <dbReference type="EMBL" id="AWR95237.1"/>
    </source>
</evidence>
<gene>
    <name evidence="8 9" type="primary">cas2</name>
    <name evidence="9" type="ORF">DFR85_12145</name>
</gene>
<keyword evidence="5 8" id="KW-0378">Hydrolase</keyword>
<dbReference type="PANTHER" id="PTHR34405:SF3">
    <property type="entry name" value="CRISPR-ASSOCIATED ENDORIBONUCLEASE CAS2 3"/>
    <property type="match status" value="1"/>
</dbReference>
<dbReference type="SUPFAM" id="SSF143430">
    <property type="entry name" value="TTP0101/SSO1404-like"/>
    <property type="match status" value="1"/>
</dbReference>
<keyword evidence="10" id="KW-1185">Reference proteome</keyword>
<dbReference type="AlphaFoldDB" id="A0A2U9IGQ7"/>
<dbReference type="EC" id="3.1.-.-" evidence="8"/>
<organism evidence="9 10">
    <name type="scientific">Acidianus brierleyi</name>
    <dbReference type="NCBI Taxonomy" id="41673"/>
    <lineage>
        <taxon>Archaea</taxon>
        <taxon>Thermoproteota</taxon>
        <taxon>Thermoprotei</taxon>
        <taxon>Sulfolobales</taxon>
        <taxon>Sulfolobaceae</taxon>
        <taxon>Acidianus</taxon>
    </lineage>
</organism>
<dbReference type="KEGG" id="abri:DFR85_12145"/>
<evidence type="ECO:0000256" key="5">
    <source>
        <dbReference type="ARBA" id="ARBA00022801"/>
    </source>
</evidence>
<dbReference type="GeneID" id="36832919"/>
<comment type="similarity">
    <text evidence="8">Belongs to the CRISPR-associated endoribonuclease Cas2 protein family.</text>
</comment>